<evidence type="ECO:0000313" key="1">
    <source>
        <dbReference type="EMBL" id="CAF0841570.1"/>
    </source>
</evidence>
<evidence type="ECO:0008006" key="3">
    <source>
        <dbReference type="Google" id="ProtNLM"/>
    </source>
</evidence>
<proteinExistence type="predicted"/>
<keyword evidence="2" id="KW-1185">Reference proteome</keyword>
<accession>A0A813V8H5</accession>
<dbReference type="EMBL" id="CAJNOC010001171">
    <property type="protein sequence ID" value="CAF0841570.1"/>
    <property type="molecule type" value="Genomic_DNA"/>
</dbReference>
<dbReference type="Proteomes" id="UP000663879">
    <property type="component" value="Unassembled WGS sequence"/>
</dbReference>
<sequence>MITSQEQEIDFIYFYESLCQIAKKLNTKFRPRYIVQDGSDAMRNAAITVFGEKVKTLMYYLHIKYNVKTKYVSRKLITRHKLK</sequence>
<protein>
    <recommendedName>
        <fullName evidence="3">MULE transposase domain-containing protein</fullName>
    </recommendedName>
</protein>
<gene>
    <name evidence="1" type="ORF">OXX778_LOCUS8484</name>
</gene>
<organism evidence="1 2">
    <name type="scientific">Brachionus calyciflorus</name>
    <dbReference type="NCBI Taxonomy" id="104777"/>
    <lineage>
        <taxon>Eukaryota</taxon>
        <taxon>Metazoa</taxon>
        <taxon>Spiralia</taxon>
        <taxon>Gnathifera</taxon>
        <taxon>Rotifera</taxon>
        <taxon>Eurotatoria</taxon>
        <taxon>Monogononta</taxon>
        <taxon>Pseudotrocha</taxon>
        <taxon>Ploima</taxon>
        <taxon>Brachionidae</taxon>
        <taxon>Brachionus</taxon>
    </lineage>
</organism>
<evidence type="ECO:0000313" key="2">
    <source>
        <dbReference type="Proteomes" id="UP000663879"/>
    </source>
</evidence>
<dbReference type="AlphaFoldDB" id="A0A813V8H5"/>
<reference evidence="1" key="1">
    <citation type="submission" date="2021-02" db="EMBL/GenBank/DDBJ databases">
        <authorList>
            <person name="Nowell W R."/>
        </authorList>
    </citation>
    <scope>NUCLEOTIDE SEQUENCE</scope>
    <source>
        <strain evidence="1">Ploen Becks lab</strain>
    </source>
</reference>
<comment type="caution">
    <text evidence="1">The sequence shown here is derived from an EMBL/GenBank/DDBJ whole genome shotgun (WGS) entry which is preliminary data.</text>
</comment>
<name>A0A813V8H5_9BILA</name>